<feature type="signal peptide" evidence="2">
    <location>
        <begin position="1"/>
        <end position="22"/>
    </location>
</feature>
<dbReference type="InterPro" id="IPR001775">
    <property type="entry name" value="GspD/PilQ"/>
</dbReference>
<dbReference type="Pfam" id="PF13629">
    <property type="entry name" value="T2SS-T3SS_pil_N"/>
    <property type="match status" value="1"/>
</dbReference>
<evidence type="ECO:0000259" key="3">
    <source>
        <dbReference type="Pfam" id="PF00263"/>
    </source>
</evidence>
<sequence length="430" mass="45828">MRGLLHAIAMVAMLLSAEAALAQGSTGAAVSGGSTNVGVGEGTILRMPRDITQVFIADQAVADVQIVSPRVVYVYGRRIGQTSLHAVDGSSGVVAQFQVRVERSAAAARNALPTRRSGVDMEFVGDRLMTQGRVGSVGEAMEVEATARAYSPEGQVPLDRTRLGGSQHVALRVRFAEVSRNDLERLGVNWQALLNPGNFAFRVVTGGFMQGFNPAEAFGSIGGGFNDGSNSVDLLVDALRREGVLSLLAEPTLTAFSGERARFLAGGEVPIPVPVREGIVGIEYKRFGVMLDFTPTILPEGRIGLRVRPEVSEMVDTGSLTIQGYRVPSFTTRFAETTVELGSGQTLAIAGLFQRRMSDNTDRLPGIGSLPILGALFRSTRFQRSETELVILITPILSQAVRDPTAIPTPIAPARAALRREQGLVGFVVD</sequence>
<evidence type="ECO:0000259" key="4">
    <source>
        <dbReference type="Pfam" id="PF13629"/>
    </source>
</evidence>
<keyword evidence="2" id="KW-0732">Signal</keyword>
<organism evidence="5 6">
    <name type="scientific">Plastoroseomonas hellenica</name>
    <dbReference type="NCBI Taxonomy" id="2687306"/>
    <lineage>
        <taxon>Bacteria</taxon>
        <taxon>Pseudomonadati</taxon>
        <taxon>Pseudomonadota</taxon>
        <taxon>Alphaproteobacteria</taxon>
        <taxon>Acetobacterales</taxon>
        <taxon>Acetobacteraceae</taxon>
        <taxon>Plastoroseomonas</taxon>
    </lineage>
</organism>
<dbReference type="PRINTS" id="PR00811">
    <property type="entry name" value="BCTERIALGSPD"/>
</dbReference>
<gene>
    <name evidence="5" type="ORF">GXW71_01045</name>
</gene>
<dbReference type="InterPro" id="IPR004846">
    <property type="entry name" value="T2SS/T3SS_dom"/>
</dbReference>
<comment type="caution">
    <text evidence="5">The sequence shown here is derived from an EMBL/GenBank/DDBJ whole genome shotgun (WGS) entry which is preliminary data.</text>
</comment>
<dbReference type="EMBL" id="JAAGBB010000001">
    <property type="protein sequence ID" value="MBR0662929.1"/>
    <property type="molecule type" value="Genomic_DNA"/>
</dbReference>
<proteinExistence type="inferred from homology"/>
<evidence type="ECO:0000256" key="1">
    <source>
        <dbReference type="RuleBase" id="RU004003"/>
    </source>
</evidence>
<evidence type="ECO:0000256" key="2">
    <source>
        <dbReference type="SAM" id="SignalP"/>
    </source>
</evidence>
<protein>
    <submittedName>
        <fullName evidence="5">Type II and III secretion system protein family protein</fullName>
    </submittedName>
</protein>
<evidence type="ECO:0000313" key="6">
    <source>
        <dbReference type="Proteomes" id="UP001196870"/>
    </source>
</evidence>
<name>A0ABS5ERK8_9PROT</name>
<dbReference type="PANTHER" id="PTHR30332:SF17">
    <property type="entry name" value="TYPE IV PILIATION SYSTEM PROTEIN DR_0774-RELATED"/>
    <property type="match status" value="1"/>
</dbReference>
<evidence type="ECO:0000313" key="5">
    <source>
        <dbReference type="EMBL" id="MBR0662929.1"/>
    </source>
</evidence>
<accession>A0ABS5ERK8</accession>
<feature type="domain" description="Type II/III secretion system secretin-like" evidence="3">
    <location>
        <begin position="238"/>
        <end position="397"/>
    </location>
</feature>
<reference evidence="6" key="1">
    <citation type="journal article" date="2021" name="Syst. Appl. Microbiol.">
        <title>Roseomonas hellenica sp. nov., isolated from roots of wild-growing Alkanna tinctoria.</title>
        <authorList>
            <person name="Rat A."/>
            <person name="Naranjo H.D."/>
            <person name="Lebbe L."/>
            <person name="Cnockaert M."/>
            <person name="Krigas N."/>
            <person name="Grigoriadou K."/>
            <person name="Maloupa E."/>
            <person name="Willems A."/>
        </authorList>
    </citation>
    <scope>NUCLEOTIDE SEQUENCE [LARGE SCALE GENOMIC DNA]</scope>
    <source>
        <strain evidence="6">LMG 31523</strain>
    </source>
</reference>
<dbReference type="PANTHER" id="PTHR30332">
    <property type="entry name" value="PROBABLE GENERAL SECRETION PATHWAY PROTEIN D"/>
    <property type="match status" value="1"/>
</dbReference>
<dbReference type="Pfam" id="PF00263">
    <property type="entry name" value="Secretin"/>
    <property type="match status" value="1"/>
</dbReference>
<comment type="similarity">
    <text evidence="1">Belongs to the bacterial secretin family.</text>
</comment>
<dbReference type="Proteomes" id="UP001196870">
    <property type="component" value="Unassembled WGS sequence"/>
</dbReference>
<feature type="chain" id="PRO_5045639220" evidence="2">
    <location>
        <begin position="23"/>
        <end position="430"/>
    </location>
</feature>
<keyword evidence="6" id="KW-1185">Reference proteome</keyword>
<dbReference type="InterPro" id="IPR032789">
    <property type="entry name" value="T2SS-T3SS_pil_N"/>
</dbReference>
<dbReference type="RefSeq" id="WP_211850508.1">
    <property type="nucleotide sequence ID" value="NZ_JAAGBB010000001.1"/>
</dbReference>
<dbReference type="InterPro" id="IPR050810">
    <property type="entry name" value="Bact_Secretion_Sys_Channel"/>
</dbReference>
<dbReference type="InterPro" id="IPR004845">
    <property type="entry name" value="T2SS_GspD_CS"/>
</dbReference>
<feature type="domain" description="Pilus formation protein N-terminal" evidence="4">
    <location>
        <begin position="34"/>
        <end position="102"/>
    </location>
</feature>
<dbReference type="PROSITE" id="PS00875">
    <property type="entry name" value="T2SP_D"/>
    <property type="match status" value="1"/>
</dbReference>